<proteinExistence type="inferred from homology"/>
<dbReference type="PROSITE" id="PS51352">
    <property type="entry name" value="THIOREDOXIN_2"/>
    <property type="match status" value="1"/>
</dbReference>
<dbReference type="PANTHER" id="PTHR10430:SF16">
    <property type="entry name" value="PEROXIREDOXIN-5, MITOCHONDRIAL"/>
    <property type="match status" value="1"/>
</dbReference>
<keyword evidence="5" id="KW-0676">Redox-active center</keyword>
<keyword evidence="4" id="KW-0560">Oxidoreductase</keyword>
<dbReference type="InterPro" id="IPR037944">
    <property type="entry name" value="PRX5-like"/>
</dbReference>
<dbReference type="GO" id="GO:0034599">
    <property type="term" value="P:cellular response to oxidative stress"/>
    <property type="evidence" value="ECO:0007669"/>
    <property type="project" value="InterPro"/>
</dbReference>
<evidence type="ECO:0000256" key="3">
    <source>
        <dbReference type="ARBA" id="ARBA00022862"/>
    </source>
</evidence>
<feature type="active site" description="Cysteine sulfenic acid (-SOH) intermediate" evidence="6">
    <location>
        <position position="55"/>
    </location>
</feature>
<dbReference type="InterPro" id="IPR036249">
    <property type="entry name" value="Thioredoxin-like_sf"/>
</dbReference>
<sequence>MTIEIGSTIPSEIPLFHLPPAIEGACSFAPEKIYLNKIDKPYVIVVVPGAFTPTCSERHIPAFLTTSSINLLKEKGIKQVLILSVDSPFITRAWGDSLVNDKKEIKDELSNGYIKFISDAGAEWLSSLGLVGEPNDVFAKNGLRGLRSAIIVNKEGKIDYLGIDTQKGVVEKSGIEGVLKALD</sequence>
<evidence type="ECO:0000313" key="9">
    <source>
        <dbReference type="Proteomes" id="UP001378960"/>
    </source>
</evidence>
<comment type="caution">
    <text evidence="8">The sequence shown here is derived from an EMBL/GenBank/DDBJ whole genome shotgun (WGS) entry which is preliminary data.</text>
</comment>
<evidence type="ECO:0000256" key="5">
    <source>
        <dbReference type="ARBA" id="ARBA00023284"/>
    </source>
</evidence>
<protein>
    <submittedName>
        <fullName evidence="8">Thioredoxin peroxidase</fullName>
    </submittedName>
</protein>
<dbReference type="AlphaFoldDB" id="A0AAV5R600"/>
<dbReference type="InterPro" id="IPR013766">
    <property type="entry name" value="Thioredoxin_domain"/>
</dbReference>
<feature type="domain" description="Thioredoxin" evidence="7">
    <location>
        <begin position="7"/>
        <end position="183"/>
    </location>
</feature>
<comment type="similarity">
    <text evidence="1">Belongs to the peroxiredoxin family. Prx5 subfamily.</text>
</comment>
<organism evidence="8 9">
    <name type="scientific">Pichia kluyveri</name>
    <name type="common">Yeast</name>
    <dbReference type="NCBI Taxonomy" id="36015"/>
    <lineage>
        <taxon>Eukaryota</taxon>
        <taxon>Fungi</taxon>
        <taxon>Dikarya</taxon>
        <taxon>Ascomycota</taxon>
        <taxon>Saccharomycotina</taxon>
        <taxon>Pichiomycetes</taxon>
        <taxon>Pichiales</taxon>
        <taxon>Pichiaceae</taxon>
        <taxon>Pichia</taxon>
    </lineage>
</organism>
<dbReference type="Pfam" id="PF08534">
    <property type="entry name" value="Redoxin"/>
    <property type="match status" value="1"/>
</dbReference>
<evidence type="ECO:0000256" key="6">
    <source>
        <dbReference type="PIRSR" id="PIRSR637944-1"/>
    </source>
</evidence>
<dbReference type="GO" id="GO:0008379">
    <property type="term" value="F:thioredoxin peroxidase activity"/>
    <property type="evidence" value="ECO:0007669"/>
    <property type="project" value="InterPro"/>
</dbReference>
<evidence type="ECO:0000256" key="4">
    <source>
        <dbReference type="ARBA" id="ARBA00023002"/>
    </source>
</evidence>
<gene>
    <name evidence="8" type="ORF">DAPK24_032760</name>
</gene>
<dbReference type="Proteomes" id="UP001378960">
    <property type="component" value="Unassembled WGS sequence"/>
</dbReference>
<reference evidence="8 9" key="1">
    <citation type="journal article" date="2023" name="Elife">
        <title>Identification of key yeast species and microbe-microbe interactions impacting larval growth of Drosophila in the wild.</title>
        <authorList>
            <person name="Mure A."/>
            <person name="Sugiura Y."/>
            <person name="Maeda R."/>
            <person name="Honda K."/>
            <person name="Sakurai N."/>
            <person name="Takahashi Y."/>
            <person name="Watada M."/>
            <person name="Katoh T."/>
            <person name="Gotoh A."/>
            <person name="Gotoh Y."/>
            <person name="Taniguchi I."/>
            <person name="Nakamura K."/>
            <person name="Hayashi T."/>
            <person name="Katayama T."/>
            <person name="Uemura T."/>
            <person name="Hattori Y."/>
        </authorList>
    </citation>
    <scope>NUCLEOTIDE SEQUENCE [LARGE SCALE GENOMIC DNA]</scope>
    <source>
        <strain evidence="8 9">PK-24</strain>
    </source>
</reference>
<evidence type="ECO:0000256" key="2">
    <source>
        <dbReference type="ARBA" id="ARBA00022559"/>
    </source>
</evidence>
<dbReference type="InterPro" id="IPR013740">
    <property type="entry name" value="Redoxin"/>
</dbReference>
<dbReference type="GO" id="GO:0005777">
    <property type="term" value="C:peroxisome"/>
    <property type="evidence" value="ECO:0007669"/>
    <property type="project" value="TreeGrafter"/>
</dbReference>
<evidence type="ECO:0000256" key="1">
    <source>
        <dbReference type="ARBA" id="ARBA00010505"/>
    </source>
</evidence>
<dbReference type="GO" id="GO:0045454">
    <property type="term" value="P:cell redox homeostasis"/>
    <property type="evidence" value="ECO:0007669"/>
    <property type="project" value="TreeGrafter"/>
</dbReference>
<evidence type="ECO:0000259" key="7">
    <source>
        <dbReference type="PROSITE" id="PS51352"/>
    </source>
</evidence>
<dbReference type="Gene3D" id="3.40.30.10">
    <property type="entry name" value="Glutaredoxin"/>
    <property type="match status" value="1"/>
</dbReference>
<accession>A0AAV5R600</accession>
<dbReference type="EMBL" id="BTGB01000004">
    <property type="protein sequence ID" value="GMM46701.1"/>
    <property type="molecule type" value="Genomic_DNA"/>
</dbReference>
<name>A0AAV5R600_PICKL</name>
<keyword evidence="3" id="KW-0049">Antioxidant</keyword>
<keyword evidence="2 8" id="KW-0575">Peroxidase</keyword>
<keyword evidence="9" id="KW-1185">Reference proteome</keyword>
<dbReference type="PANTHER" id="PTHR10430">
    <property type="entry name" value="PEROXIREDOXIN"/>
    <property type="match status" value="1"/>
</dbReference>
<dbReference type="GO" id="GO:0005739">
    <property type="term" value="C:mitochondrion"/>
    <property type="evidence" value="ECO:0007669"/>
    <property type="project" value="TreeGrafter"/>
</dbReference>
<evidence type="ECO:0000313" key="8">
    <source>
        <dbReference type="EMBL" id="GMM46701.1"/>
    </source>
</evidence>
<dbReference type="SUPFAM" id="SSF52833">
    <property type="entry name" value="Thioredoxin-like"/>
    <property type="match status" value="1"/>
</dbReference>
<dbReference type="GO" id="GO:0042744">
    <property type="term" value="P:hydrogen peroxide catabolic process"/>
    <property type="evidence" value="ECO:0007669"/>
    <property type="project" value="TreeGrafter"/>
</dbReference>